<reference evidence="2 3" key="1">
    <citation type="submission" date="2019-07" db="EMBL/GenBank/DDBJ databases">
        <title>complete genome sequencing of Ornithinimicrobium sp. H23M54.</title>
        <authorList>
            <person name="Bae J.-W."/>
            <person name="Lee S.-Y."/>
        </authorList>
    </citation>
    <scope>NUCLEOTIDE SEQUENCE [LARGE SCALE GENOMIC DNA]</scope>
    <source>
        <strain evidence="2 3">H23M54</strain>
    </source>
</reference>
<dbReference type="Proteomes" id="UP000315395">
    <property type="component" value="Chromosome"/>
</dbReference>
<dbReference type="PANTHER" id="PTHR37317">
    <property type="entry name" value="BLR8090 PROTEIN"/>
    <property type="match status" value="1"/>
</dbReference>
<dbReference type="Pfam" id="PF14311">
    <property type="entry name" value="DUF4379"/>
    <property type="match status" value="2"/>
</dbReference>
<protein>
    <recommendedName>
        <fullName evidence="1">Treble clef zinc finger domain-containing protein</fullName>
    </recommendedName>
</protein>
<dbReference type="EMBL" id="CP041616">
    <property type="protein sequence ID" value="QDO89945.1"/>
    <property type="molecule type" value="Genomic_DNA"/>
</dbReference>
<dbReference type="OrthoDB" id="3196679at2"/>
<evidence type="ECO:0000259" key="1">
    <source>
        <dbReference type="Pfam" id="PF14311"/>
    </source>
</evidence>
<evidence type="ECO:0000313" key="3">
    <source>
        <dbReference type="Proteomes" id="UP000315395"/>
    </source>
</evidence>
<keyword evidence="3" id="KW-1185">Reference proteome</keyword>
<dbReference type="InterPro" id="IPR025487">
    <property type="entry name" value="DUF4379"/>
</dbReference>
<feature type="domain" description="Treble clef zinc finger" evidence="1">
    <location>
        <begin position="59"/>
        <end position="112"/>
    </location>
</feature>
<accession>A0A516GEK9</accession>
<dbReference type="PANTHER" id="PTHR37317:SF1">
    <property type="entry name" value="ZINC-RIBBON DOMAIN-CONTAINING PROTEIN-RELATED"/>
    <property type="match status" value="1"/>
</dbReference>
<dbReference type="AlphaFoldDB" id="A0A516GEK9"/>
<evidence type="ECO:0000313" key="2">
    <source>
        <dbReference type="EMBL" id="QDO89945.1"/>
    </source>
</evidence>
<dbReference type="RefSeq" id="WP_143784665.1">
    <property type="nucleotide sequence ID" value="NZ_CP041616.1"/>
</dbReference>
<organism evidence="2 3">
    <name type="scientific">Ornithinimicrobium ciconiae</name>
    <dbReference type="NCBI Taxonomy" id="2594265"/>
    <lineage>
        <taxon>Bacteria</taxon>
        <taxon>Bacillati</taxon>
        <taxon>Actinomycetota</taxon>
        <taxon>Actinomycetes</taxon>
        <taxon>Micrococcales</taxon>
        <taxon>Ornithinimicrobiaceae</taxon>
        <taxon>Ornithinimicrobium</taxon>
    </lineage>
</organism>
<dbReference type="KEGG" id="orz:FNH13_17755"/>
<proteinExistence type="predicted"/>
<gene>
    <name evidence="2" type="ORF">FNH13_17755</name>
</gene>
<sequence length="193" mass="21606">MCATGSGRSTRMRPWLTPDAPWNVLVGQSRPSRVAERVGYGRVVPQQPQPTVASGRPDLAAEWSPANEFTADQVTLGSNRRVEWTCSACRHVWTSTVGNRVYRKAGCPHCARSSRPGPSIVETHPLLIVEWDRERNDLTPDQVSASSTERVWWRCPECDHSWQTQVVSRTSKGSKCPKCARARIQGRARRRSG</sequence>
<name>A0A516GEK9_9MICO</name>
<feature type="domain" description="Treble clef zinc finger" evidence="1">
    <location>
        <begin position="127"/>
        <end position="181"/>
    </location>
</feature>